<name>A0A1I7YZI5_9BILA</name>
<reference evidence="2" key="1">
    <citation type="submission" date="2016-11" db="UniProtKB">
        <authorList>
            <consortium name="WormBaseParasite"/>
        </authorList>
    </citation>
    <scope>IDENTIFICATION</scope>
</reference>
<accession>A0A1I7YZI5</accession>
<sequence length="67" mass="8201">MRLCYKVVRRRFRNGPRNNADAKFIDLTHSWRKDVQEESKRRHNRTGRIQNRSCMYANQSNMIFKKS</sequence>
<dbReference type="WBParaSite" id="L893_g21091.t1">
    <property type="protein sequence ID" value="L893_g21091.t1"/>
    <property type="gene ID" value="L893_g21091"/>
</dbReference>
<evidence type="ECO:0000313" key="1">
    <source>
        <dbReference type="Proteomes" id="UP000095287"/>
    </source>
</evidence>
<protein>
    <submittedName>
        <fullName evidence="2">Uncharacterized protein</fullName>
    </submittedName>
</protein>
<dbReference type="Proteomes" id="UP000095287">
    <property type="component" value="Unplaced"/>
</dbReference>
<keyword evidence="1" id="KW-1185">Reference proteome</keyword>
<dbReference type="AlphaFoldDB" id="A0A1I7YZI5"/>
<organism evidence="1 2">
    <name type="scientific">Steinernema glaseri</name>
    <dbReference type="NCBI Taxonomy" id="37863"/>
    <lineage>
        <taxon>Eukaryota</taxon>
        <taxon>Metazoa</taxon>
        <taxon>Ecdysozoa</taxon>
        <taxon>Nematoda</taxon>
        <taxon>Chromadorea</taxon>
        <taxon>Rhabditida</taxon>
        <taxon>Tylenchina</taxon>
        <taxon>Panagrolaimomorpha</taxon>
        <taxon>Strongyloidoidea</taxon>
        <taxon>Steinernematidae</taxon>
        <taxon>Steinernema</taxon>
    </lineage>
</organism>
<evidence type="ECO:0000313" key="2">
    <source>
        <dbReference type="WBParaSite" id="L893_g21091.t1"/>
    </source>
</evidence>
<proteinExistence type="predicted"/>